<dbReference type="GO" id="GO:0003954">
    <property type="term" value="F:NADH dehydrogenase activity"/>
    <property type="evidence" value="ECO:0007669"/>
    <property type="project" value="TreeGrafter"/>
</dbReference>
<accession>A0A6M4RJ81</accession>
<evidence type="ECO:0000256" key="6">
    <source>
        <dbReference type="ARBA" id="ARBA00023136"/>
    </source>
</evidence>
<feature type="transmembrane region" description="Helical" evidence="9">
    <location>
        <begin position="6"/>
        <end position="28"/>
    </location>
</feature>
<dbReference type="NCBIfam" id="NF004741">
    <property type="entry name" value="PRK06076.1-2"/>
    <property type="match status" value="1"/>
</dbReference>
<name>A0A6M4RJ81_9CNID</name>
<comment type="catalytic activity">
    <reaction evidence="8">
        <text>a ubiquinone + NADH + 5 H(+)(in) = a ubiquinol + NAD(+) + 4 H(+)(out)</text>
        <dbReference type="Rhea" id="RHEA:29091"/>
        <dbReference type="Rhea" id="RHEA-COMP:9565"/>
        <dbReference type="Rhea" id="RHEA-COMP:9566"/>
        <dbReference type="ChEBI" id="CHEBI:15378"/>
        <dbReference type="ChEBI" id="CHEBI:16389"/>
        <dbReference type="ChEBI" id="CHEBI:17976"/>
        <dbReference type="ChEBI" id="CHEBI:57540"/>
        <dbReference type="ChEBI" id="CHEBI:57945"/>
        <dbReference type="EC" id="7.1.1.2"/>
    </reaction>
</comment>
<keyword evidence="5 9" id="KW-1133">Transmembrane helix</keyword>
<dbReference type="Pfam" id="PF00146">
    <property type="entry name" value="NADHdh"/>
    <property type="match status" value="1"/>
</dbReference>
<dbReference type="GO" id="GO:0009060">
    <property type="term" value="P:aerobic respiration"/>
    <property type="evidence" value="ECO:0007669"/>
    <property type="project" value="TreeGrafter"/>
</dbReference>
<evidence type="ECO:0000256" key="3">
    <source>
        <dbReference type="ARBA" id="ARBA00021009"/>
    </source>
</evidence>
<evidence type="ECO:0000256" key="2">
    <source>
        <dbReference type="ARBA" id="ARBA00010535"/>
    </source>
</evidence>
<sequence>MMVTIIYFLLKILVIVVPLLIAVAYLTLAERKVLGYMQARKGPNVVGAYGLLQPLADGVKLFTKEMVIPHHANLFIYIVAPILSFTLALIAWGVIPYERGVLISDLKIGILYLLAVSSISVYATLMSGWASQSKYAFLGAIRAAAQMISYEVSIGLIIISVILCVGSFNIIEIVLAQSNGVWFLFPLFPAAIMFFASALAETNRAPFDLTEGESELVSGYNVEYASMSFALFFLAEYAHIILMSCLTTILFLGGWLSPISYFRGGAGWFGLKAALIILLFIWVRASFPRMRYDQLMALLWKSYLPLSLAFVVLVASVLLGFNGLPPS</sequence>
<feature type="transmembrane region" description="Helical" evidence="9">
    <location>
        <begin position="110"/>
        <end position="131"/>
    </location>
</feature>
<dbReference type="EMBL" id="MT318843">
    <property type="protein sequence ID" value="QJS34470.1"/>
    <property type="molecule type" value="Genomic_DNA"/>
</dbReference>
<proteinExistence type="inferred from homology"/>
<dbReference type="InterPro" id="IPR018086">
    <property type="entry name" value="NADH_UbQ_OxRdtase_su1_CS"/>
</dbReference>
<dbReference type="PANTHER" id="PTHR11432">
    <property type="entry name" value="NADH DEHYDROGENASE SUBUNIT 1"/>
    <property type="match status" value="1"/>
</dbReference>
<reference evidence="10" key="1">
    <citation type="submission" date="2020-04" db="EMBL/GenBank/DDBJ databases">
        <title>Phylogenetics and mitogenome organisation in black corals (Anthozoa: Hexacorallia: Antipatharia): An order-wide survey inferred from complete mitochondrial genomes.</title>
        <authorList>
            <person name="Barrett N.J."/>
            <person name="Hogan R."/>
            <person name="Allcock L."/>
            <person name="Molodtsova T.N."/>
            <person name="Hopkins K.P."/>
            <person name="Wheeler A.J."/>
            <person name="Yesson C."/>
        </authorList>
    </citation>
    <scope>NUCLEOTIDE SEQUENCE</scope>
</reference>
<geneLocation type="mitochondrion" evidence="10"/>
<feature type="transmembrane region" description="Helical" evidence="9">
    <location>
        <begin position="265"/>
        <end position="283"/>
    </location>
</feature>
<gene>
    <name evidence="10" type="primary">ND1</name>
</gene>
<evidence type="ECO:0000256" key="5">
    <source>
        <dbReference type="ARBA" id="ARBA00022989"/>
    </source>
</evidence>
<keyword evidence="7" id="KW-0520">NAD</keyword>
<keyword evidence="4 7" id="KW-0812">Transmembrane</keyword>
<feature type="transmembrane region" description="Helical" evidence="9">
    <location>
        <begin position="181"/>
        <end position="200"/>
    </location>
</feature>
<evidence type="ECO:0000256" key="8">
    <source>
        <dbReference type="RuleBase" id="RU000473"/>
    </source>
</evidence>
<comment type="similarity">
    <text evidence="2 7">Belongs to the complex I subunit 1 family.</text>
</comment>
<dbReference type="EC" id="7.1.1.2" evidence="8"/>
<dbReference type="InterPro" id="IPR001694">
    <property type="entry name" value="NADH_UbQ_OxRdtase_su1/FPO"/>
</dbReference>
<dbReference type="PANTHER" id="PTHR11432:SF3">
    <property type="entry name" value="NADH-UBIQUINONE OXIDOREDUCTASE CHAIN 1"/>
    <property type="match status" value="1"/>
</dbReference>
<dbReference type="GO" id="GO:0005743">
    <property type="term" value="C:mitochondrial inner membrane"/>
    <property type="evidence" value="ECO:0007669"/>
    <property type="project" value="UniProtKB-SubCell"/>
</dbReference>
<evidence type="ECO:0000256" key="1">
    <source>
        <dbReference type="ARBA" id="ARBA00004141"/>
    </source>
</evidence>
<dbReference type="PROSITE" id="PS00668">
    <property type="entry name" value="COMPLEX1_ND1_2"/>
    <property type="match status" value="1"/>
</dbReference>
<evidence type="ECO:0000256" key="9">
    <source>
        <dbReference type="SAM" id="Phobius"/>
    </source>
</evidence>
<dbReference type="PROSITE" id="PS00667">
    <property type="entry name" value="COMPLEX1_ND1_1"/>
    <property type="match status" value="1"/>
</dbReference>
<feature type="transmembrane region" description="Helical" evidence="9">
    <location>
        <begin position="152"/>
        <end position="175"/>
    </location>
</feature>
<feature type="transmembrane region" description="Helical" evidence="9">
    <location>
        <begin position="229"/>
        <end position="253"/>
    </location>
</feature>
<protein>
    <recommendedName>
        <fullName evidence="3 8">NADH-ubiquinone oxidoreductase chain 1</fullName>
        <ecNumber evidence="8">7.1.1.2</ecNumber>
    </recommendedName>
</protein>
<feature type="transmembrane region" description="Helical" evidence="9">
    <location>
        <begin position="303"/>
        <end position="324"/>
    </location>
</feature>
<comment type="subcellular location">
    <subcellularLocation>
        <location evidence="1">Membrane</location>
        <topology evidence="1">Multi-pass membrane protein</topology>
    </subcellularLocation>
    <subcellularLocation>
        <location evidence="7">Mitochondrion inner membrane</location>
        <topology evidence="7">Multi-pass membrane protein</topology>
    </subcellularLocation>
</comment>
<keyword evidence="8" id="KW-0830">Ubiquinone</keyword>
<evidence type="ECO:0000256" key="7">
    <source>
        <dbReference type="RuleBase" id="RU000471"/>
    </source>
</evidence>
<dbReference type="HAMAP" id="MF_01350">
    <property type="entry name" value="NDH1_NuoH"/>
    <property type="match status" value="1"/>
</dbReference>
<keyword evidence="6 9" id="KW-0472">Membrane</keyword>
<dbReference type="AlphaFoldDB" id="A0A6M4RJ81"/>
<keyword evidence="8 10" id="KW-0496">Mitochondrion</keyword>
<evidence type="ECO:0000256" key="4">
    <source>
        <dbReference type="ARBA" id="ARBA00022692"/>
    </source>
</evidence>
<evidence type="ECO:0000313" key="10">
    <source>
        <dbReference type="EMBL" id="QJS34470.1"/>
    </source>
</evidence>
<dbReference type="GO" id="GO:0008137">
    <property type="term" value="F:NADH dehydrogenase (ubiquinone) activity"/>
    <property type="evidence" value="ECO:0007669"/>
    <property type="project" value="UniProtKB-EC"/>
</dbReference>
<organism evidence="10">
    <name type="scientific">Bathypathes sp. n. 3 NB-2020</name>
    <dbReference type="NCBI Taxonomy" id="2733763"/>
    <lineage>
        <taxon>Eukaryota</taxon>
        <taxon>Metazoa</taxon>
        <taxon>Cnidaria</taxon>
        <taxon>Anthozoa</taxon>
        <taxon>Hexacorallia</taxon>
        <taxon>Antipatharia</taxon>
        <taxon>Schizopathidae</taxon>
        <taxon>Bathypathes</taxon>
    </lineage>
</organism>
<feature type="transmembrane region" description="Helical" evidence="9">
    <location>
        <begin position="74"/>
        <end position="95"/>
    </location>
</feature>